<name>A0ABY6MFN0_9BACT</name>
<accession>A0ABY6MFN0</accession>
<dbReference type="Proteomes" id="UP001163156">
    <property type="component" value="Chromosome"/>
</dbReference>
<reference evidence="1" key="1">
    <citation type="submission" date="2022-10" db="EMBL/GenBank/DDBJ databases">
        <title>Algoriphagus sp. a novel bacteria isolate from halophytes salicornia europaea.</title>
        <authorList>
            <person name="Peng Y."/>
            <person name="Jiang L."/>
            <person name="Lee J."/>
        </authorList>
    </citation>
    <scope>NUCLEOTIDE SEQUENCE</scope>
    <source>
        <strain evidence="1">TR-M5</strain>
    </source>
</reference>
<dbReference type="EMBL" id="CP110226">
    <property type="protein sequence ID" value="UZD22628.1"/>
    <property type="molecule type" value="Genomic_DNA"/>
</dbReference>
<gene>
    <name evidence="1" type="ORF">OM944_18505</name>
</gene>
<sequence length="171" mass="19516">MAKTILIPTDFTVDSLNLVKLALQKNQQSGEKLRVILVYGQWMSSSITELLFYSKSRALDQLESPEFKSCCKLLMEKYDSIIEQMSLDLFSGTNQNAFQNYLEGNQIAEAYYSTHYTFKLKNSSSFSLIPFLTRSKINLVEMNWDSANQPNAGNQQDELSALFFTHGQMAH</sequence>
<protein>
    <recommendedName>
        <fullName evidence="3">Universal stress protein</fullName>
    </recommendedName>
</protein>
<evidence type="ECO:0000313" key="1">
    <source>
        <dbReference type="EMBL" id="UZD22628.1"/>
    </source>
</evidence>
<keyword evidence="2" id="KW-1185">Reference proteome</keyword>
<organism evidence="1 2">
    <name type="scientific">Algoriphagus halophytocola</name>
    <dbReference type="NCBI Taxonomy" id="2991499"/>
    <lineage>
        <taxon>Bacteria</taxon>
        <taxon>Pseudomonadati</taxon>
        <taxon>Bacteroidota</taxon>
        <taxon>Cytophagia</taxon>
        <taxon>Cytophagales</taxon>
        <taxon>Cyclobacteriaceae</taxon>
        <taxon>Algoriphagus</taxon>
    </lineage>
</organism>
<proteinExistence type="predicted"/>
<evidence type="ECO:0008006" key="3">
    <source>
        <dbReference type="Google" id="ProtNLM"/>
    </source>
</evidence>
<dbReference type="RefSeq" id="WP_264809148.1">
    <property type="nucleotide sequence ID" value="NZ_CP110226.1"/>
</dbReference>
<evidence type="ECO:0000313" key="2">
    <source>
        <dbReference type="Proteomes" id="UP001163156"/>
    </source>
</evidence>